<dbReference type="Gene3D" id="3.40.1830.10">
    <property type="entry name" value="Thermophilic metalloprotease (M29)"/>
    <property type="match status" value="1"/>
</dbReference>
<evidence type="ECO:0000256" key="5">
    <source>
        <dbReference type="ARBA" id="ARBA00022438"/>
    </source>
</evidence>
<evidence type="ECO:0000256" key="9">
    <source>
        <dbReference type="ARBA" id="ARBA00023049"/>
    </source>
</evidence>
<evidence type="ECO:0000256" key="4">
    <source>
        <dbReference type="ARBA" id="ARBA00008236"/>
    </source>
</evidence>
<dbReference type="Proteomes" id="UP000005017">
    <property type="component" value="Unassembled WGS sequence"/>
</dbReference>
<comment type="cofactor">
    <cofactor evidence="3">
        <name>Zn(2+)</name>
        <dbReference type="ChEBI" id="CHEBI:29105"/>
    </cofactor>
</comment>
<evidence type="ECO:0000256" key="3">
    <source>
        <dbReference type="ARBA" id="ARBA00001947"/>
    </source>
</evidence>
<dbReference type="InterPro" id="IPR000787">
    <property type="entry name" value="Peptidase_M29"/>
</dbReference>
<comment type="caution">
    <text evidence="10">The sequence shown here is derived from an EMBL/GenBank/DDBJ whole genome shotgun (WGS) entry which is preliminary data.</text>
</comment>
<comment type="cofactor">
    <cofactor evidence="1">
        <name>Co(2+)</name>
        <dbReference type="ChEBI" id="CHEBI:48828"/>
    </cofactor>
</comment>
<dbReference type="GO" id="GO:0046872">
    <property type="term" value="F:metal ion binding"/>
    <property type="evidence" value="ECO:0007669"/>
    <property type="project" value="UniProtKB-KW"/>
</dbReference>
<dbReference type="GO" id="GO:0006508">
    <property type="term" value="P:proteolysis"/>
    <property type="evidence" value="ECO:0007669"/>
    <property type="project" value="UniProtKB-KW"/>
</dbReference>
<dbReference type="RefSeq" id="WP_006626323.1">
    <property type="nucleotide sequence ID" value="NZ_ADFR01000001.1"/>
</dbReference>
<dbReference type="Pfam" id="PF02073">
    <property type="entry name" value="Peptidase_M29"/>
    <property type="match status" value="1"/>
</dbReference>
<keyword evidence="6 10" id="KW-0645">Protease</keyword>
<evidence type="ECO:0000256" key="8">
    <source>
        <dbReference type="ARBA" id="ARBA00022801"/>
    </source>
</evidence>
<keyword evidence="7" id="KW-0479">Metal-binding</keyword>
<evidence type="ECO:0000256" key="1">
    <source>
        <dbReference type="ARBA" id="ARBA00001941"/>
    </source>
</evidence>
<proteinExistence type="inferred from homology"/>
<dbReference type="PANTHER" id="PTHR34448">
    <property type="entry name" value="AMINOPEPTIDASE"/>
    <property type="match status" value="1"/>
</dbReference>
<protein>
    <submittedName>
        <fullName evidence="10">Thermophilic metalloprotease (M29)</fullName>
    </submittedName>
</protein>
<evidence type="ECO:0000313" key="10">
    <source>
        <dbReference type="EMBL" id="EFC06461.1"/>
    </source>
</evidence>
<reference evidence="11" key="1">
    <citation type="submission" date="2009-12" db="EMBL/GenBank/DDBJ databases">
        <title>Sequence of Clostridiales genomosp. BVAB3 str. UPII9-5.</title>
        <authorList>
            <person name="Madupu R."/>
            <person name="Durkin A.S."/>
            <person name="Torralba M."/>
            <person name="Methe B."/>
            <person name="Sutton G.G."/>
            <person name="Strausberg R.L."/>
            <person name="Nelson K.E."/>
        </authorList>
    </citation>
    <scope>NUCLEOTIDE SEQUENCE [LARGE SCALE GENOMIC DNA]</scope>
    <source>
        <strain evidence="11">W1219</strain>
    </source>
</reference>
<name>D2MLQ2_9FIRM</name>
<comment type="similarity">
    <text evidence="4">Belongs to the peptidase M29 family.</text>
</comment>
<dbReference type="OrthoDB" id="9803993at2"/>
<accession>D2MLQ2</accession>
<keyword evidence="9 10" id="KW-0482">Metalloprotease</keyword>
<dbReference type="GO" id="GO:0004177">
    <property type="term" value="F:aminopeptidase activity"/>
    <property type="evidence" value="ECO:0007669"/>
    <property type="project" value="UniProtKB-KW"/>
</dbReference>
<keyword evidence="8" id="KW-0378">Hydrolase</keyword>
<evidence type="ECO:0000256" key="7">
    <source>
        <dbReference type="ARBA" id="ARBA00022723"/>
    </source>
</evidence>
<organism evidence="10 11">
    <name type="scientific">Bulleidia extructa W1219</name>
    <dbReference type="NCBI Taxonomy" id="679192"/>
    <lineage>
        <taxon>Bacteria</taxon>
        <taxon>Bacillati</taxon>
        <taxon>Bacillota</taxon>
        <taxon>Erysipelotrichia</taxon>
        <taxon>Erysipelotrichales</taxon>
        <taxon>Erysipelotrichaceae</taxon>
        <taxon>Bulleidia</taxon>
    </lineage>
</organism>
<comment type="cofactor">
    <cofactor evidence="2">
        <name>Mg(2+)</name>
        <dbReference type="ChEBI" id="CHEBI:18420"/>
    </cofactor>
</comment>
<sequence>MRNSNLYEKLAKLAVNMGVNVQKGQPLLVKANIQDVEFVRMISKEAYEAGASNVIVDWSDEKLTRYQFQYQNLEELKNIPDWVHDKNKYLQEQRVCSLRVESDCPGGLKDLDQEKISAYSQAFSEKMHDLVDYTMKNIGQWSIVALPSQDWAELVFPKLNPKEAYDALEKAIFSASRVDENSDPEQNWREHDARLTAYAKTMTNYQFTKLHFISELGTDLEVGLVEDNIWEGGGSISASGVHFEPNIPTEEVFSMPHKDKVNGIVYASKPLSYSGKVIENFWFRFENGKVVEYGAEKEKEALDKLVHFDEGSSHLGEVALVPYNSPISQSGILFFNTLFDENAACHLALGRAYPENIKGGLTDDEESLKKRGMNTSFQHVDFMFGTKEMKVDGIQKDGTVVPVFRKGNFVIGETL</sequence>
<dbReference type="EMBL" id="ADFR01000001">
    <property type="protein sequence ID" value="EFC06461.1"/>
    <property type="molecule type" value="Genomic_DNA"/>
</dbReference>
<gene>
    <name evidence="10" type="ORF">HMPREF9013_1406</name>
</gene>
<dbReference type="AlphaFoldDB" id="D2MLQ2"/>
<dbReference type="eggNOG" id="COG2309">
    <property type="taxonomic scope" value="Bacteria"/>
</dbReference>
<dbReference type="STRING" id="679192.HMPREF9013_1406"/>
<keyword evidence="5" id="KW-0031">Aminopeptidase</keyword>
<evidence type="ECO:0000256" key="2">
    <source>
        <dbReference type="ARBA" id="ARBA00001946"/>
    </source>
</evidence>
<dbReference type="InterPro" id="IPR052170">
    <property type="entry name" value="M29_Exopeptidase"/>
</dbReference>
<dbReference type="SUPFAM" id="SSF144052">
    <property type="entry name" value="Thermophilic metalloprotease-like"/>
    <property type="match status" value="1"/>
</dbReference>
<dbReference type="PANTHER" id="PTHR34448:SF3">
    <property type="entry name" value="AMINOPEPTIDASE AMPS"/>
    <property type="match status" value="1"/>
</dbReference>
<dbReference type="GO" id="GO:0008237">
    <property type="term" value="F:metallopeptidase activity"/>
    <property type="evidence" value="ECO:0007669"/>
    <property type="project" value="UniProtKB-KW"/>
</dbReference>
<evidence type="ECO:0000313" key="11">
    <source>
        <dbReference type="Proteomes" id="UP000005017"/>
    </source>
</evidence>
<evidence type="ECO:0000256" key="6">
    <source>
        <dbReference type="ARBA" id="ARBA00022670"/>
    </source>
</evidence>
<dbReference type="PRINTS" id="PR00919">
    <property type="entry name" value="THERMOPTASE"/>
</dbReference>
<keyword evidence="11" id="KW-1185">Reference proteome</keyword>
<dbReference type="InterPro" id="IPR035097">
    <property type="entry name" value="M29_N-terminal"/>
</dbReference>